<gene>
    <name evidence="1" type="primary">CR354540.2</name>
</gene>
<dbReference type="EMBL" id="HAEF01017365">
    <property type="protein sequence ID" value="SBR58524.1"/>
    <property type="molecule type" value="Transcribed_RNA"/>
</dbReference>
<protein>
    <submittedName>
        <fullName evidence="1">Uncharacterized protein</fullName>
    </submittedName>
</protein>
<proteinExistence type="predicted"/>
<organism evidence="1">
    <name type="scientific">Nothobranchius pienaari</name>
    <dbReference type="NCBI Taxonomy" id="704102"/>
    <lineage>
        <taxon>Eukaryota</taxon>
        <taxon>Metazoa</taxon>
        <taxon>Chordata</taxon>
        <taxon>Craniata</taxon>
        <taxon>Vertebrata</taxon>
        <taxon>Euteleostomi</taxon>
        <taxon>Actinopterygii</taxon>
        <taxon>Neopterygii</taxon>
        <taxon>Teleostei</taxon>
        <taxon>Neoteleostei</taxon>
        <taxon>Acanthomorphata</taxon>
        <taxon>Ovalentaria</taxon>
        <taxon>Atherinomorphae</taxon>
        <taxon>Cyprinodontiformes</taxon>
        <taxon>Nothobranchiidae</taxon>
        <taxon>Nothobranchius</taxon>
    </lineage>
</organism>
<name>A0A1A8MQ01_9TELE</name>
<reference evidence="1" key="1">
    <citation type="submission" date="2016-05" db="EMBL/GenBank/DDBJ databases">
        <authorList>
            <person name="Lavstsen T."/>
            <person name="Jespersen J.S."/>
        </authorList>
    </citation>
    <scope>NUCLEOTIDE SEQUENCE</scope>
    <source>
        <tissue evidence="1">Brain</tissue>
    </source>
</reference>
<accession>A0A1A8MQ01</accession>
<dbReference type="AlphaFoldDB" id="A0A1A8MQ01"/>
<sequence>MKVRKKRTVWKQVKDQVILK</sequence>
<reference evidence="1" key="2">
    <citation type="submission" date="2016-06" db="EMBL/GenBank/DDBJ databases">
        <title>The genome of a short-lived fish provides insights into sex chromosome evolution and the genetic control of aging.</title>
        <authorList>
            <person name="Reichwald K."/>
            <person name="Felder M."/>
            <person name="Petzold A."/>
            <person name="Koch P."/>
            <person name="Groth M."/>
            <person name="Platzer M."/>
        </authorList>
    </citation>
    <scope>NUCLEOTIDE SEQUENCE</scope>
    <source>
        <tissue evidence="1">Brain</tissue>
    </source>
</reference>
<evidence type="ECO:0000313" key="1">
    <source>
        <dbReference type="EMBL" id="SBR58524.1"/>
    </source>
</evidence>